<evidence type="ECO:0000313" key="1">
    <source>
        <dbReference type="EMBL" id="SHI97846.1"/>
    </source>
</evidence>
<accession>A0A1M6FJN2</accession>
<reference evidence="2" key="1">
    <citation type="submission" date="2016-11" db="EMBL/GenBank/DDBJ databases">
        <authorList>
            <person name="Varghese N."/>
            <person name="Submissions S."/>
        </authorList>
    </citation>
    <scope>NUCLEOTIDE SEQUENCE [LARGE SCALE GENOMIC DNA]</scope>
    <source>
        <strain evidence="2">DSM 19858</strain>
    </source>
</reference>
<protein>
    <submittedName>
        <fullName evidence="1">Uncharacterized protein</fullName>
    </submittedName>
</protein>
<dbReference type="AlphaFoldDB" id="A0A1M6FJN2"/>
<organism evidence="1 2">
    <name type="scientific">Pseudozobellia thermophila</name>
    <dbReference type="NCBI Taxonomy" id="192903"/>
    <lineage>
        <taxon>Bacteria</taxon>
        <taxon>Pseudomonadati</taxon>
        <taxon>Bacteroidota</taxon>
        <taxon>Flavobacteriia</taxon>
        <taxon>Flavobacteriales</taxon>
        <taxon>Flavobacteriaceae</taxon>
        <taxon>Pseudozobellia</taxon>
    </lineage>
</organism>
<sequence length="89" mass="10001">MKQNTVENQPGIINFREDIQKFSISFHQKNTIDSQFTCIVPDSGMIPQNLQKPGTKVVFTGVLVKDPTLPPPRMGGEQVYLLAELRSIE</sequence>
<dbReference type="OrthoDB" id="9866804at2"/>
<dbReference type="EMBL" id="FQYU01000002">
    <property type="protein sequence ID" value="SHI97846.1"/>
    <property type="molecule type" value="Genomic_DNA"/>
</dbReference>
<keyword evidence="2" id="KW-1185">Reference proteome</keyword>
<dbReference type="RefSeq" id="WP_139278087.1">
    <property type="nucleotide sequence ID" value="NZ_FQYU01000002.1"/>
</dbReference>
<dbReference type="Proteomes" id="UP000184543">
    <property type="component" value="Unassembled WGS sequence"/>
</dbReference>
<gene>
    <name evidence="1" type="ORF">SAMN04488513_102454</name>
</gene>
<proteinExistence type="predicted"/>
<evidence type="ECO:0000313" key="2">
    <source>
        <dbReference type="Proteomes" id="UP000184543"/>
    </source>
</evidence>
<name>A0A1M6FJN2_9FLAO</name>